<dbReference type="InterPro" id="IPR007061">
    <property type="entry name" value="MST-like"/>
</dbReference>
<dbReference type="Proteomes" id="UP000032336">
    <property type="component" value="Unassembled WGS sequence"/>
</dbReference>
<gene>
    <name evidence="1" type="ORF">FEAC_18290</name>
</gene>
<dbReference type="RefSeq" id="WP_035389939.1">
    <property type="nucleotide sequence ID" value="NZ_JQKF01000017.1"/>
</dbReference>
<accession>A0A0D8FW37</accession>
<organism evidence="1 2">
    <name type="scientific">Ferrimicrobium acidiphilum DSM 19497</name>
    <dbReference type="NCBI Taxonomy" id="1121877"/>
    <lineage>
        <taxon>Bacteria</taxon>
        <taxon>Bacillati</taxon>
        <taxon>Actinomycetota</taxon>
        <taxon>Acidimicrobiia</taxon>
        <taxon>Acidimicrobiales</taxon>
        <taxon>Acidimicrobiaceae</taxon>
        <taxon>Ferrimicrobium</taxon>
    </lineage>
</organism>
<dbReference type="InterPro" id="IPR034660">
    <property type="entry name" value="DinB/YfiT-like"/>
</dbReference>
<dbReference type="EMBL" id="JXUW01000016">
    <property type="protein sequence ID" value="KJE76467.1"/>
    <property type="molecule type" value="Genomic_DNA"/>
</dbReference>
<dbReference type="Gene3D" id="1.20.120.450">
    <property type="entry name" value="dinb family like domain"/>
    <property type="match status" value="1"/>
</dbReference>
<evidence type="ECO:0008006" key="3">
    <source>
        <dbReference type="Google" id="ProtNLM"/>
    </source>
</evidence>
<evidence type="ECO:0000313" key="1">
    <source>
        <dbReference type="EMBL" id="KJE76467.1"/>
    </source>
</evidence>
<dbReference type="Pfam" id="PF04978">
    <property type="entry name" value="MST"/>
    <property type="match status" value="1"/>
</dbReference>
<sequence length="173" mass="19642">MGKDLVDPRRSEPTANANERDMLEGWLNYHRVTLLLKCEGLDEVQLNTRPIPTSALSLHGLVRHMTEVEFFWTSTVLNGETSVKSPFYCSDEFPEADFDDLESAPFAVARDLWLDEQHRSDELMSVRSLDFPSIGGDEAISLRWILTHLIEEYARHNGHADLLRELIDGAVGC</sequence>
<proteinExistence type="predicted"/>
<dbReference type="SUPFAM" id="SSF109854">
    <property type="entry name" value="DinB/YfiT-like putative metalloenzymes"/>
    <property type="match status" value="1"/>
</dbReference>
<dbReference type="eggNOG" id="COG2318">
    <property type="taxonomic scope" value="Bacteria"/>
</dbReference>
<name>A0A0D8FW37_9ACTN</name>
<reference evidence="1 2" key="1">
    <citation type="submission" date="2015-01" db="EMBL/GenBank/DDBJ databases">
        <title>Draft genome of the acidophilic iron oxidizer Ferrimicrobium acidiphilum strain T23.</title>
        <authorList>
            <person name="Poehlein A."/>
            <person name="Eisen S."/>
            <person name="Schloemann M."/>
            <person name="Johnson B.D."/>
            <person name="Daniel R."/>
            <person name="Muehling M."/>
        </authorList>
    </citation>
    <scope>NUCLEOTIDE SEQUENCE [LARGE SCALE GENOMIC DNA]</scope>
    <source>
        <strain evidence="1 2">T23</strain>
    </source>
</reference>
<dbReference type="STRING" id="1121877.FEAC_18290"/>
<comment type="caution">
    <text evidence="1">The sequence shown here is derived from an EMBL/GenBank/DDBJ whole genome shotgun (WGS) entry which is preliminary data.</text>
</comment>
<dbReference type="AlphaFoldDB" id="A0A0D8FW37"/>
<dbReference type="GeneID" id="78372972"/>
<keyword evidence="2" id="KW-1185">Reference proteome</keyword>
<protein>
    <recommendedName>
        <fullName evidence="3">DinB superfamily protein</fullName>
    </recommendedName>
</protein>
<dbReference type="PATRIC" id="fig|1121877.4.peg.2031"/>
<evidence type="ECO:0000313" key="2">
    <source>
        <dbReference type="Proteomes" id="UP000032336"/>
    </source>
</evidence>